<proteinExistence type="predicted"/>
<comment type="caution">
    <text evidence="3">The sequence shown here is derived from an EMBL/GenBank/DDBJ whole genome shotgun (WGS) entry which is preliminary data.</text>
</comment>
<dbReference type="InterPro" id="IPR010982">
    <property type="entry name" value="Lambda_DNA-bd_dom_sf"/>
</dbReference>
<dbReference type="STRING" id="1185767.IIF7_13942"/>
<dbReference type="SUPFAM" id="SSF47413">
    <property type="entry name" value="lambda repressor-like DNA-binding domains"/>
    <property type="match status" value="1"/>
</dbReference>
<evidence type="ECO:0000313" key="4">
    <source>
        <dbReference type="Proteomes" id="UP000192746"/>
    </source>
</evidence>
<keyword evidence="1 3" id="KW-0238">DNA-binding</keyword>
<sequence>MIFHVFLYCSVITGLISIIKCDKKGMKENKENISSNMTSIKNIGQALQERRHHMHITQKQLADMADIGINTLYKIETGQANPTIESLQKIADVLGMEISLQVKKI</sequence>
<dbReference type="EMBL" id="ARYN01000012">
    <property type="protein sequence ID" value="ORL44913.1"/>
    <property type="molecule type" value="Genomic_DNA"/>
</dbReference>
<dbReference type="Gene3D" id="1.10.260.40">
    <property type="entry name" value="lambda repressor-like DNA-binding domains"/>
    <property type="match status" value="1"/>
</dbReference>
<dbReference type="Proteomes" id="UP000192746">
    <property type="component" value="Unassembled WGS sequence"/>
</dbReference>
<reference evidence="3" key="1">
    <citation type="submission" date="2013-04" db="EMBL/GenBank/DDBJ databases">
        <title>Zunongwangia sp. 22II14-10F7 Genome Sequencing.</title>
        <authorList>
            <person name="Lai Q."/>
            <person name="Shao Z."/>
        </authorList>
    </citation>
    <scope>NUCLEOTIDE SEQUENCE [LARGE SCALE GENOMIC DNA]</scope>
    <source>
        <strain evidence="3">22II14-10F7</strain>
    </source>
</reference>
<dbReference type="GO" id="GO:0003677">
    <property type="term" value="F:DNA binding"/>
    <property type="evidence" value="ECO:0007669"/>
    <property type="project" value="UniProtKB-KW"/>
</dbReference>
<evidence type="ECO:0000256" key="1">
    <source>
        <dbReference type="ARBA" id="ARBA00023125"/>
    </source>
</evidence>
<gene>
    <name evidence="3" type="ORF">IIF7_13942</name>
</gene>
<dbReference type="PANTHER" id="PTHR46797">
    <property type="entry name" value="HTH-TYPE TRANSCRIPTIONAL REGULATOR"/>
    <property type="match status" value="1"/>
</dbReference>
<dbReference type="InterPro" id="IPR050807">
    <property type="entry name" value="TransReg_Diox_bact_type"/>
</dbReference>
<dbReference type="InterPro" id="IPR001387">
    <property type="entry name" value="Cro/C1-type_HTH"/>
</dbReference>
<evidence type="ECO:0000313" key="3">
    <source>
        <dbReference type="EMBL" id="ORL44913.1"/>
    </source>
</evidence>
<dbReference type="GO" id="GO:0003700">
    <property type="term" value="F:DNA-binding transcription factor activity"/>
    <property type="evidence" value="ECO:0007669"/>
    <property type="project" value="TreeGrafter"/>
</dbReference>
<keyword evidence="4" id="KW-1185">Reference proteome</keyword>
<feature type="domain" description="HTH cro/C1-type" evidence="2">
    <location>
        <begin position="47"/>
        <end position="101"/>
    </location>
</feature>
<dbReference type="CDD" id="cd00093">
    <property type="entry name" value="HTH_XRE"/>
    <property type="match status" value="1"/>
</dbReference>
<name>A0A1Y1T365_9FLAO</name>
<evidence type="ECO:0000259" key="2">
    <source>
        <dbReference type="PROSITE" id="PS50943"/>
    </source>
</evidence>
<dbReference type="PROSITE" id="PS50943">
    <property type="entry name" value="HTH_CROC1"/>
    <property type="match status" value="1"/>
</dbReference>
<organism evidence="3 4">
    <name type="scientific">Zunongwangia atlantica 22II14-10F7</name>
    <dbReference type="NCBI Taxonomy" id="1185767"/>
    <lineage>
        <taxon>Bacteria</taxon>
        <taxon>Pseudomonadati</taxon>
        <taxon>Bacteroidota</taxon>
        <taxon>Flavobacteriia</taxon>
        <taxon>Flavobacteriales</taxon>
        <taxon>Flavobacteriaceae</taxon>
        <taxon>Zunongwangia</taxon>
    </lineage>
</organism>
<protein>
    <submittedName>
        <fullName evidence="3">DNA-binding protein</fullName>
    </submittedName>
</protein>
<dbReference type="PANTHER" id="PTHR46797:SF1">
    <property type="entry name" value="METHYLPHOSPHONATE SYNTHASE"/>
    <property type="match status" value="1"/>
</dbReference>
<dbReference type="AlphaFoldDB" id="A0A1Y1T365"/>
<dbReference type="Pfam" id="PF01381">
    <property type="entry name" value="HTH_3"/>
    <property type="match status" value="1"/>
</dbReference>
<dbReference type="SMART" id="SM00530">
    <property type="entry name" value="HTH_XRE"/>
    <property type="match status" value="1"/>
</dbReference>
<dbReference type="GO" id="GO:0005829">
    <property type="term" value="C:cytosol"/>
    <property type="evidence" value="ECO:0007669"/>
    <property type="project" value="TreeGrafter"/>
</dbReference>
<accession>A0A1Y1T365</accession>